<evidence type="ECO:0008006" key="3">
    <source>
        <dbReference type="Google" id="ProtNLM"/>
    </source>
</evidence>
<evidence type="ECO:0000313" key="1">
    <source>
        <dbReference type="EMBL" id="SFM86795.1"/>
    </source>
</evidence>
<dbReference type="EMBL" id="FOUY01000004">
    <property type="protein sequence ID" value="SFM86795.1"/>
    <property type="molecule type" value="Genomic_DNA"/>
</dbReference>
<dbReference type="OrthoDB" id="9902068at2"/>
<proteinExistence type="predicted"/>
<dbReference type="STRING" id="260086.SAMN05216207_100425"/>
<dbReference type="AlphaFoldDB" id="A0A1I4UD08"/>
<accession>A0A1I4UD08</accession>
<organism evidence="1 2">
    <name type="scientific">Pseudonocardia ammonioxydans</name>
    <dbReference type="NCBI Taxonomy" id="260086"/>
    <lineage>
        <taxon>Bacteria</taxon>
        <taxon>Bacillati</taxon>
        <taxon>Actinomycetota</taxon>
        <taxon>Actinomycetes</taxon>
        <taxon>Pseudonocardiales</taxon>
        <taxon>Pseudonocardiaceae</taxon>
        <taxon>Pseudonocardia</taxon>
    </lineage>
</organism>
<evidence type="ECO:0000313" key="2">
    <source>
        <dbReference type="Proteomes" id="UP000199614"/>
    </source>
</evidence>
<keyword evidence="2" id="KW-1185">Reference proteome</keyword>
<dbReference type="RefSeq" id="WP_093338226.1">
    <property type="nucleotide sequence ID" value="NZ_FOUY01000004.1"/>
</dbReference>
<gene>
    <name evidence="1" type="ORF">SAMN05216207_100425</name>
</gene>
<name>A0A1I4UD08_PSUAM</name>
<dbReference type="Proteomes" id="UP000199614">
    <property type="component" value="Unassembled WGS sequence"/>
</dbReference>
<protein>
    <recommendedName>
        <fullName evidence="3">DUF3168 domain-containing protein</fullName>
    </recommendedName>
</protein>
<reference evidence="1 2" key="1">
    <citation type="submission" date="2016-10" db="EMBL/GenBank/DDBJ databases">
        <authorList>
            <person name="de Groot N.N."/>
        </authorList>
    </citation>
    <scope>NUCLEOTIDE SEQUENCE [LARGE SCALE GENOMIC DNA]</scope>
    <source>
        <strain evidence="1 2">CGMCC 4.1877</strain>
    </source>
</reference>
<sequence length="139" mass="14603">MTAAAHDTTSELARDLVFLAVAGDDELAALGFGYATVRVTAGDAPDPLPTGTLELHWSTPEPTTWGRRRQRVCLSVTGHRPADLVTAALGRAGAVLRSLPLPCVPIVAITPSDPLVQLRVGGRVITTGFEVLTRADPRG</sequence>